<dbReference type="EMBL" id="JBHMFA010000001">
    <property type="protein sequence ID" value="MFB9103496.1"/>
    <property type="molecule type" value="Genomic_DNA"/>
</dbReference>
<dbReference type="SUPFAM" id="SSF49373">
    <property type="entry name" value="Invasin/intimin cell-adhesion fragments"/>
    <property type="match status" value="1"/>
</dbReference>
<name>A0ABV5GWC2_9FLAO</name>
<dbReference type="PROSITE" id="PS51257">
    <property type="entry name" value="PROKAR_LIPOPROTEIN"/>
    <property type="match status" value="1"/>
</dbReference>
<dbReference type="GO" id="GO:0016787">
    <property type="term" value="F:hydrolase activity"/>
    <property type="evidence" value="ECO:0007669"/>
    <property type="project" value="UniProtKB-KW"/>
</dbReference>
<keyword evidence="2" id="KW-1185">Reference proteome</keyword>
<dbReference type="Proteomes" id="UP001589590">
    <property type="component" value="Unassembled WGS sequence"/>
</dbReference>
<reference evidence="1 2" key="1">
    <citation type="submission" date="2024-09" db="EMBL/GenBank/DDBJ databases">
        <authorList>
            <person name="Sun Q."/>
            <person name="Mori K."/>
        </authorList>
    </citation>
    <scope>NUCLEOTIDE SEQUENCE [LARGE SCALE GENOMIC DNA]</scope>
    <source>
        <strain evidence="1 2">CECT 8300</strain>
    </source>
</reference>
<keyword evidence="1" id="KW-0378">Hydrolase</keyword>
<dbReference type="Gene3D" id="2.60.120.430">
    <property type="entry name" value="Galactose-binding lectin"/>
    <property type="match status" value="1"/>
</dbReference>
<sequence length="469" mass="51040">MKNIQFIYSKTVFLLGLVFITVSSCERSYSDEVELATYPSTGEIFIDTFTGGLDYFPFGGSFEDAFSVDNDEAYKGDASMRFDIPSYGVGYGGATFPSTSPRDLTGYDALTFWAKASQGADINEIGFGTDGTGSKYQVTLSNLAITTQWTKYIIPIPDASKLFQEIGMFWYAEGAETVDDEGGYTFWIDELQFEKLGTVAQPQPSILNGEDVVQQSFTGVEIQLTDLTQTFNLDSGENQSVSVAPSYFLFTSSDPTVLEVNEYGVVTVTGTGTATITAELAGVKALGSLTIESTGSFQSAPTPTADASNVISIFSDQYTDAPVDYYNGYWAPYQTTLGQDDVNLNGDAIIKYSELNFVGIEFTNPTIDISEMTHFHVDIQVQSTMTSSDFLQVKLQDAGSDNTIGTDDDSDATLTYNNATLVERSWVSIDVPLSSFSGLTGRANLAQVVFVSDATITDILVDNIYFYKQ</sequence>
<dbReference type="InterPro" id="IPR008964">
    <property type="entry name" value="Invasin/intimin_cell_adhesion"/>
</dbReference>
<dbReference type="Gene3D" id="2.60.40.1080">
    <property type="match status" value="1"/>
</dbReference>
<proteinExistence type="predicted"/>
<evidence type="ECO:0000313" key="1">
    <source>
        <dbReference type="EMBL" id="MFB9103496.1"/>
    </source>
</evidence>
<dbReference type="InterPro" id="IPR008979">
    <property type="entry name" value="Galactose-bd-like_sf"/>
</dbReference>
<organism evidence="1 2">
    <name type="scientific">Algibacter miyuki</name>
    <dbReference type="NCBI Taxonomy" id="1306933"/>
    <lineage>
        <taxon>Bacteria</taxon>
        <taxon>Pseudomonadati</taxon>
        <taxon>Bacteroidota</taxon>
        <taxon>Flavobacteriia</taxon>
        <taxon>Flavobacteriales</taxon>
        <taxon>Flavobacteriaceae</taxon>
        <taxon>Algibacter</taxon>
    </lineage>
</organism>
<comment type="caution">
    <text evidence="1">The sequence shown here is derived from an EMBL/GenBank/DDBJ whole genome shotgun (WGS) entry which is preliminary data.</text>
</comment>
<protein>
    <submittedName>
        <fullName evidence="1">Glycosyl hydrolase family 16</fullName>
    </submittedName>
</protein>
<dbReference type="RefSeq" id="WP_290269089.1">
    <property type="nucleotide sequence ID" value="NZ_JAUFQP010000007.1"/>
</dbReference>
<accession>A0ABV5GWC2</accession>
<evidence type="ECO:0000313" key="2">
    <source>
        <dbReference type="Proteomes" id="UP001589590"/>
    </source>
</evidence>
<gene>
    <name evidence="1" type="ORF">ACFFU1_01190</name>
</gene>
<dbReference type="SUPFAM" id="SSF49785">
    <property type="entry name" value="Galactose-binding domain-like"/>
    <property type="match status" value="1"/>
</dbReference>